<accession>A0ABV1KSU9</accession>
<organism evidence="2 3">
    <name type="scientific">Cohnella silvisoli</name>
    <dbReference type="NCBI Taxonomy" id="2873699"/>
    <lineage>
        <taxon>Bacteria</taxon>
        <taxon>Bacillati</taxon>
        <taxon>Bacillota</taxon>
        <taxon>Bacilli</taxon>
        <taxon>Bacillales</taxon>
        <taxon>Paenibacillaceae</taxon>
        <taxon>Cohnella</taxon>
    </lineage>
</organism>
<reference evidence="2 3" key="1">
    <citation type="journal article" date="2023" name="Genome Announc.">
        <title>Pan-Genome Analyses of the Genus Cohnella and Proposal of the Novel Species Cohnella silvisoli sp. nov., Isolated from Forest Soil.</title>
        <authorList>
            <person name="Wang C."/>
            <person name="Mao L."/>
            <person name="Bao G."/>
            <person name="Zhu H."/>
        </authorList>
    </citation>
    <scope>NUCLEOTIDE SEQUENCE [LARGE SCALE GENOMIC DNA]</scope>
    <source>
        <strain evidence="2 3">NL03-T5-1</strain>
    </source>
</reference>
<sequence>MQQPYLWNGMPAAAAPIAPDWNQWIQRLYQSELKLTQMTQQLANMQKQLDDIKNKPPLHIEYHFDQLKVNRLEGTLNVGLSSPQGMPDIESFEAPDPACWKVDSDQTDDLAPLIRGLQNEMSNYMKDNATNALIAMEQQFGITLDDNHRSRISDDVRKQLDERVHYYARTSPYPFKGTDEEKQRWKDSIKEKTLRDIQGAFSAYLSKQRQQNLQKGADHHDELLKS</sequence>
<proteinExistence type="predicted"/>
<dbReference type="RefSeq" id="WP_232184245.1">
    <property type="nucleotide sequence ID" value="NZ_JAIOAP010000002.1"/>
</dbReference>
<dbReference type="Proteomes" id="UP001493487">
    <property type="component" value="Unassembled WGS sequence"/>
</dbReference>
<protein>
    <submittedName>
        <fullName evidence="2">Spore germination protein GerPC</fullName>
    </submittedName>
</protein>
<gene>
    <name evidence="2" type="primary">gerPC</name>
    <name evidence="2" type="ORF">QJS35_12030</name>
</gene>
<keyword evidence="3" id="KW-1185">Reference proteome</keyword>
<feature type="coiled-coil region" evidence="1">
    <location>
        <begin position="28"/>
        <end position="55"/>
    </location>
</feature>
<name>A0ABV1KSU9_9BACL</name>
<comment type="caution">
    <text evidence="2">The sequence shown here is derived from an EMBL/GenBank/DDBJ whole genome shotgun (WGS) entry which is preliminary data.</text>
</comment>
<evidence type="ECO:0000256" key="1">
    <source>
        <dbReference type="SAM" id="Coils"/>
    </source>
</evidence>
<evidence type="ECO:0000313" key="2">
    <source>
        <dbReference type="EMBL" id="MEQ4483126.1"/>
    </source>
</evidence>
<dbReference type="EMBL" id="JASKHM010000006">
    <property type="protein sequence ID" value="MEQ4483126.1"/>
    <property type="molecule type" value="Genomic_DNA"/>
</dbReference>
<keyword evidence="1" id="KW-0175">Coiled coil</keyword>
<dbReference type="Pfam" id="PF10737">
    <property type="entry name" value="GerPC"/>
    <property type="match status" value="1"/>
</dbReference>
<dbReference type="InterPro" id="IPR019673">
    <property type="entry name" value="Spore_germination_GerPC"/>
</dbReference>
<evidence type="ECO:0000313" key="3">
    <source>
        <dbReference type="Proteomes" id="UP001493487"/>
    </source>
</evidence>